<dbReference type="RefSeq" id="WP_188573460.1">
    <property type="nucleotide sequence ID" value="NZ_BMFW01000037.1"/>
</dbReference>
<proteinExistence type="predicted"/>
<accession>A0ABQ2AYE9</accession>
<reference evidence="2" key="1">
    <citation type="journal article" date="2019" name="Int. J. Syst. Evol. Microbiol.">
        <title>The Global Catalogue of Microorganisms (GCM) 10K type strain sequencing project: providing services to taxonomists for standard genome sequencing and annotation.</title>
        <authorList>
            <consortium name="The Broad Institute Genomics Platform"/>
            <consortium name="The Broad Institute Genome Sequencing Center for Infectious Disease"/>
            <person name="Wu L."/>
            <person name="Ma J."/>
        </authorList>
    </citation>
    <scope>NUCLEOTIDE SEQUENCE [LARGE SCALE GENOMIC DNA]</scope>
    <source>
        <strain evidence="2">CGMCC 1.12778</strain>
    </source>
</reference>
<dbReference type="Proteomes" id="UP000643279">
    <property type="component" value="Unassembled WGS sequence"/>
</dbReference>
<sequence length="66" mass="6577">MSVRNTIEDGCRGVGTIEDGGVEQPARGGVGDVEDDGFVLICGTFGESDNFTGDSVGVVVAGVLGS</sequence>
<dbReference type="EMBL" id="BMFW01000037">
    <property type="protein sequence ID" value="GGI01774.1"/>
    <property type="molecule type" value="Genomic_DNA"/>
</dbReference>
<evidence type="ECO:0000313" key="2">
    <source>
        <dbReference type="Proteomes" id="UP000643279"/>
    </source>
</evidence>
<evidence type="ECO:0000313" key="1">
    <source>
        <dbReference type="EMBL" id="GGI01774.1"/>
    </source>
</evidence>
<name>A0ABQ2AYE9_9MICC</name>
<gene>
    <name evidence="1" type="ORF">GCM10007170_41990</name>
</gene>
<organism evidence="1 2">
    <name type="scientific">Arthrobacter liuii</name>
    <dbReference type="NCBI Taxonomy" id="1476996"/>
    <lineage>
        <taxon>Bacteria</taxon>
        <taxon>Bacillati</taxon>
        <taxon>Actinomycetota</taxon>
        <taxon>Actinomycetes</taxon>
        <taxon>Micrococcales</taxon>
        <taxon>Micrococcaceae</taxon>
        <taxon>Arthrobacter</taxon>
    </lineage>
</organism>
<comment type="caution">
    <text evidence="1">The sequence shown here is derived from an EMBL/GenBank/DDBJ whole genome shotgun (WGS) entry which is preliminary data.</text>
</comment>
<keyword evidence="2" id="KW-1185">Reference proteome</keyword>
<protein>
    <submittedName>
        <fullName evidence="1">Uncharacterized protein</fullName>
    </submittedName>
</protein>